<dbReference type="InterPro" id="IPR020476">
    <property type="entry name" value="Nudix_hydrolase"/>
</dbReference>
<dbReference type="InterPro" id="IPR015797">
    <property type="entry name" value="NUDIX_hydrolase-like_dom_sf"/>
</dbReference>
<dbReference type="PRINTS" id="PR00502">
    <property type="entry name" value="NUDIXFAMILY"/>
</dbReference>
<evidence type="ECO:0000256" key="3">
    <source>
        <dbReference type="ARBA" id="ARBA00022801"/>
    </source>
</evidence>
<dbReference type="RefSeq" id="WP_121034285.1">
    <property type="nucleotide sequence ID" value="NZ_RBXT01000001.1"/>
</dbReference>
<organism evidence="6 7">
    <name type="scientific">Terracoccus luteus</name>
    <dbReference type="NCBI Taxonomy" id="53356"/>
    <lineage>
        <taxon>Bacteria</taxon>
        <taxon>Bacillati</taxon>
        <taxon>Actinomycetota</taxon>
        <taxon>Actinomycetes</taxon>
        <taxon>Micrococcales</taxon>
        <taxon>Intrasporangiaceae</taxon>
        <taxon>Terracoccus</taxon>
    </lineage>
</organism>
<dbReference type="PROSITE" id="PS51462">
    <property type="entry name" value="NUDIX"/>
    <property type="match status" value="1"/>
</dbReference>
<comment type="caution">
    <text evidence="6">The sequence shown here is derived from an EMBL/GenBank/DDBJ whole genome shotgun (WGS) entry which is preliminary data.</text>
</comment>
<dbReference type="InterPro" id="IPR000086">
    <property type="entry name" value="NUDIX_hydrolase_dom"/>
</dbReference>
<feature type="domain" description="Nudix hydrolase" evidence="5">
    <location>
        <begin position="45"/>
        <end position="173"/>
    </location>
</feature>
<dbReference type="InterPro" id="IPR020084">
    <property type="entry name" value="NUDIX_hydrolase_CS"/>
</dbReference>
<protein>
    <submittedName>
        <fullName evidence="6">NUDIX domain-containing protein</fullName>
    </submittedName>
</protein>
<dbReference type="EMBL" id="RBXT01000001">
    <property type="protein sequence ID" value="RKT79427.1"/>
    <property type="molecule type" value="Genomic_DNA"/>
</dbReference>
<reference evidence="6 7" key="1">
    <citation type="submission" date="2018-10" db="EMBL/GenBank/DDBJ databases">
        <title>Sequencing the genomes of 1000 actinobacteria strains.</title>
        <authorList>
            <person name="Klenk H.-P."/>
        </authorList>
    </citation>
    <scope>NUCLEOTIDE SEQUENCE [LARGE SCALE GENOMIC DNA]</scope>
    <source>
        <strain evidence="6 7">DSM 44267</strain>
    </source>
</reference>
<dbReference type="GO" id="GO:0016787">
    <property type="term" value="F:hydrolase activity"/>
    <property type="evidence" value="ECO:0007669"/>
    <property type="project" value="UniProtKB-KW"/>
</dbReference>
<name>A0A495XYP4_9MICO</name>
<evidence type="ECO:0000256" key="1">
    <source>
        <dbReference type="ARBA" id="ARBA00001946"/>
    </source>
</evidence>
<evidence type="ECO:0000313" key="6">
    <source>
        <dbReference type="EMBL" id="RKT79427.1"/>
    </source>
</evidence>
<dbReference type="Proteomes" id="UP000278440">
    <property type="component" value="Unassembled WGS sequence"/>
</dbReference>
<comment type="similarity">
    <text evidence="2 4">Belongs to the Nudix hydrolase family.</text>
</comment>
<proteinExistence type="inferred from homology"/>
<gene>
    <name evidence="6" type="ORF">DFJ68_2898</name>
</gene>
<accession>A0A495XYP4</accession>
<dbReference type="Pfam" id="PF00293">
    <property type="entry name" value="NUDIX"/>
    <property type="match status" value="1"/>
</dbReference>
<dbReference type="OrthoDB" id="177518at2"/>
<keyword evidence="3 4" id="KW-0378">Hydrolase</keyword>
<dbReference type="CDD" id="cd03424">
    <property type="entry name" value="NUDIX_ADPRase_Nudt5_UGPPase_Nudt14"/>
    <property type="match status" value="1"/>
</dbReference>
<comment type="cofactor">
    <cofactor evidence="1">
        <name>Mg(2+)</name>
        <dbReference type="ChEBI" id="CHEBI:18420"/>
    </cofactor>
</comment>
<evidence type="ECO:0000256" key="2">
    <source>
        <dbReference type="ARBA" id="ARBA00005582"/>
    </source>
</evidence>
<dbReference type="Gene3D" id="3.90.79.10">
    <property type="entry name" value="Nucleoside Triphosphate Pyrophosphohydrolase"/>
    <property type="match status" value="1"/>
</dbReference>
<keyword evidence="7" id="KW-1185">Reference proteome</keyword>
<dbReference type="AlphaFoldDB" id="A0A495XYP4"/>
<dbReference type="PANTHER" id="PTHR43046:SF14">
    <property type="entry name" value="MUTT_NUDIX FAMILY PROTEIN"/>
    <property type="match status" value="1"/>
</dbReference>
<dbReference type="PANTHER" id="PTHR43046">
    <property type="entry name" value="GDP-MANNOSE MANNOSYL HYDROLASE"/>
    <property type="match status" value="1"/>
</dbReference>
<dbReference type="PROSITE" id="PS00893">
    <property type="entry name" value="NUDIX_BOX"/>
    <property type="match status" value="1"/>
</dbReference>
<sequence>MGDPVETDAWQVLGERSIYESKWVTLGKAEVVLPSGQHFEHHTVTMPEAAMAVVLDDARDHVLLSWRHRFVSDVWNYELPGGLVEAGEDPAATVAREIVEETGHQATSIRHLVSFEPMVGMLRSRHHLFLATGADRVGEPSERDEGHFEWIPVTAVPRLIDEGKILNSGTLIGLLHLLAFAPRADRE</sequence>
<evidence type="ECO:0000256" key="4">
    <source>
        <dbReference type="RuleBase" id="RU003476"/>
    </source>
</evidence>
<evidence type="ECO:0000313" key="7">
    <source>
        <dbReference type="Proteomes" id="UP000278440"/>
    </source>
</evidence>
<dbReference type="SUPFAM" id="SSF55811">
    <property type="entry name" value="Nudix"/>
    <property type="match status" value="1"/>
</dbReference>
<evidence type="ECO:0000259" key="5">
    <source>
        <dbReference type="PROSITE" id="PS51462"/>
    </source>
</evidence>